<dbReference type="GO" id="GO:0090563">
    <property type="term" value="F:protein-phosphocysteine-sugar phosphotransferase activity"/>
    <property type="evidence" value="ECO:0007669"/>
    <property type="project" value="TreeGrafter"/>
</dbReference>
<evidence type="ECO:0000313" key="14">
    <source>
        <dbReference type="Proteomes" id="UP000240542"/>
    </source>
</evidence>
<dbReference type="RefSeq" id="WP_245928606.1">
    <property type="nucleotide sequence ID" value="NZ_PYGA01000003.1"/>
</dbReference>
<organism evidence="13 14">
    <name type="scientific">Murinocardiopsis flavida</name>
    <dbReference type="NCBI Taxonomy" id="645275"/>
    <lineage>
        <taxon>Bacteria</taxon>
        <taxon>Bacillati</taxon>
        <taxon>Actinomycetota</taxon>
        <taxon>Actinomycetes</taxon>
        <taxon>Streptosporangiales</taxon>
        <taxon>Nocardiopsidaceae</taxon>
        <taxon>Murinocardiopsis</taxon>
    </lineage>
</organism>
<dbReference type="PANTHER" id="PTHR30181">
    <property type="entry name" value="MANNITOL PERMEASE IIC COMPONENT"/>
    <property type="match status" value="1"/>
</dbReference>
<reference evidence="13 14" key="1">
    <citation type="submission" date="2018-03" db="EMBL/GenBank/DDBJ databases">
        <title>Genomic Encyclopedia of Archaeal and Bacterial Type Strains, Phase II (KMG-II): from individual species to whole genera.</title>
        <authorList>
            <person name="Goeker M."/>
        </authorList>
    </citation>
    <scope>NUCLEOTIDE SEQUENCE [LARGE SCALE GENOMIC DNA]</scope>
    <source>
        <strain evidence="13 14">DSM 45312</strain>
    </source>
</reference>
<evidence type="ECO:0000256" key="10">
    <source>
        <dbReference type="ARBA" id="ARBA00030956"/>
    </source>
</evidence>
<evidence type="ECO:0000256" key="7">
    <source>
        <dbReference type="ARBA" id="ARBA00022683"/>
    </source>
</evidence>
<name>A0A2P8DQU5_9ACTN</name>
<keyword evidence="14" id="KW-1185">Reference proteome</keyword>
<dbReference type="InterPro" id="IPR002178">
    <property type="entry name" value="PTS_EIIA_type-2_dom"/>
</dbReference>
<keyword evidence="3" id="KW-0813">Transport</keyword>
<keyword evidence="8" id="KW-0418">Kinase</keyword>
<evidence type="ECO:0000256" key="8">
    <source>
        <dbReference type="ARBA" id="ARBA00022777"/>
    </source>
</evidence>
<dbReference type="PANTHER" id="PTHR30181:SF2">
    <property type="entry name" value="PTS SYSTEM MANNITOL-SPECIFIC EIICBA COMPONENT"/>
    <property type="match status" value="1"/>
</dbReference>
<dbReference type="GO" id="GO:0016301">
    <property type="term" value="F:kinase activity"/>
    <property type="evidence" value="ECO:0007669"/>
    <property type="project" value="UniProtKB-KW"/>
</dbReference>
<protein>
    <recommendedName>
        <fullName evidence="2">Mannitol-specific phosphotransferase enzyme IIA component</fullName>
    </recommendedName>
    <alternativeName>
        <fullName evidence="10">EIIA</fullName>
    </alternativeName>
    <alternativeName>
        <fullName evidence="11">EIII</fullName>
    </alternativeName>
    <alternativeName>
        <fullName evidence="9">PTS system mannitol-specific EIIA component</fullName>
    </alternativeName>
</protein>
<dbReference type="InterPro" id="IPR016152">
    <property type="entry name" value="PTrfase/Anion_transptr"/>
</dbReference>
<gene>
    <name evidence="13" type="ORF">CLV63_103269</name>
</gene>
<proteinExistence type="predicted"/>
<evidence type="ECO:0000256" key="11">
    <source>
        <dbReference type="ARBA" id="ARBA00030962"/>
    </source>
</evidence>
<evidence type="ECO:0000256" key="4">
    <source>
        <dbReference type="ARBA" id="ARBA00022553"/>
    </source>
</evidence>
<comment type="function">
    <text evidence="1">The phosphoenolpyruvate-dependent sugar phosphotransferase system (sugar PTS), a major carbohydrate active transport system, catalyzes the phosphorylation of incoming sugar substrates concomitantly with their translocation across the cell membrane. The enzyme II CmtAB PTS system is involved in D-mannitol transport.</text>
</comment>
<evidence type="ECO:0000256" key="9">
    <source>
        <dbReference type="ARBA" id="ARBA00029908"/>
    </source>
</evidence>
<dbReference type="PROSITE" id="PS51094">
    <property type="entry name" value="PTS_EIIA_TYPE_2"/>
    <property type="match status" value="1"/>
</dbReference>
<evidence type="ECO:0000256" key="3">
    <source>
        <dbReference type="ARBA" id="ARBA00022448"/>
    </source>
</evidence>
<dbReference type="PROSITE" id="PS00372">
    <property type="entry name" value="PTS_EIIA_TYPE_2_HIS"/>
    <property type="match status" value="1"/>
</dbReference>
<evidence type="ECO:0000256" key="6">
    <source>
        <dbReference type="ARBA" id="ARBA00022679"/>
    </source>
</evidence>
<feature type="domain" description="PTS EIIA type-2" evidence="12">
    <location>
        <begin position="6"/>
        <end position="145"/>
    </location>
</feature>
<dbReference type="InterPro" id="IPR050893">
    <property type="entry name" value="Sugar_PTS"/>
</dbReference>
<evidence type="ECO:0000256" key="1">
    <source>
        <dbReference type="ARBA" id="ARBA00002434"/>
    </source>
</evidence>
<evidence type="ECO:0000259" key="12">
    <source>
        <dbReference type="PROSITE" id="PS51094"/>
    </source>
</evidence>
<dbReference type="EMBL" id="PYGA01000003">
    <property type="protein sequence ID" value="PSK99544.1"/>
    <property type="molecule type" value="Genomic_DNA"/>
</dbReference>
<dbReference type="GO" id="GO:0009401">
    <property type="term" value="P:phosphoenolpyruvate-dependent sugar phosphotransferase system"/>
    <property type="evidence" value="ECO:0007669"/>
    <property type="project" value="UniProtKB-KW"/>
</dbReference>
<evidence type="ECO:0000313" key="13">
    <source>
        <dbReference type="EMBL" id="PSK99544.1"/>
    </source>
</evidence>
<dbReference type="GO" id="GO:0005886">
    <property type="term" value="C:plasma membrane"/>
    <property type="evidence" value="ECO:0007669"/>
    <property type="project" value="TreeGrafter"/>
</dbReference>
<sequence length="159" mass="16729">MTAERLRLSAEAVRLGAAAADKADAIDQCGRLLLELGAVEEGYLPAMHEREHTIATYIGEGVAIPHGTNEARSLVRRTALAVVQFPDGVDWDGSDVRVAIGIAASGEEHIGVLSALATTLSVPEQAALLRTTTSVDAVIQLLTPAPENDPAEPRNEASR</sequence>
<dbReference type="Gene3D" id="3.40.930.10">
    <property type="entry name" value="Mannitol-specific EII, Chain A"/>
    <property type="match status" value="1"/>
</dbReference>
<dbReference type="Pfam" id="PF00359">
    <property type="entry name" value="PTS_EIIA_2"/>
    <property type="match status" value="1"/>
</dbReference>
<evidence type="ECO:0000256" key="2">
    <source>
        <dbReference type="ARBA" id="ARBA00014783"/>
    </source>
</evidence>
<dbReference type="AlphaFoldDB" id="A0A2P8DQU5"/>
<evidence type="ECO:0000256" key="5">
    <source>
        <dbReference type="ARBA" id="ARBA00022597"/>
    </source>
</evidence>
<dbReference type="SUPFAM" id="SSF55804">
    <property type="entry name" value="Phoshotransferase/anion transport protein"/>
    <property type="match status" value="1"/>
</dbReference>
<accession>A0A2P8DQU5</accession>
<keyword evidence="4" id="KW-0597">Phosphoprotein</keyword>
<keyword evidence="5" id="KW-0762">Sugar transport</keyword>
<keyword evidence="6" id="KW-0808">Transferase</keyword>
<keyword evidence="7" id="KW-0598">Phosphotransferase system</keyword>
<dbReference type="Proteomes" id="UP000240542">
    <property type="component" value="Unassembled WGS sequence"/>
</dbReference>
<comment type="caution">
    <text evidence="13">The sequence shown here is derived from an EMBL/GenBank/DDBJ whole genome shotgun (WGS) entry which is preliminary data.</text>
</comment>
<dbReference type="CDD" id="cd00211">
    <property type="entry name" value="PTS_IIA_fru"/>
    <property type="match status" value="1"/>
</dbReference>